<organism evidence="1 2">
    <name type="scientific">Gossypium arboreum</name>
    <name type="common">Tree cotton</name>
    <name type="synonym">Gossypium nanking</name>
    <dbReference type="NCBI Taxonomy" id="29729"/>
    <lineage>
        <taxon>Eukaryota</taxon>
        <taxon>Viridiplantae</taxon>
        <taxon>Streptophyta</taxon>
        <taxon>Embryophyta</taxon>
        <taxon>Tracheophyta</taxon>
        <taxon>Spermatophyta</taxon>
        <taxon>Magnoliopsida</taxon>
        <taxon>eudicotyledons</taxon>
        <taxon>Gunneridae</taxon>
        <taxon>Pentapetalae</taxon>
        <taxon>rosids</taxon>
        <taxon>malvids</taxon>
        <taxon>Malvales</taxon>
        <taxon>Malvaceae</taxon>
        <taxon>Malvoideae</taxon>
        <taxon>Gossypium</taxon>
    </lineage>
</organism>
<sequence>MSFLSSIASSMLSWTPNWTLISRIFAMKSKGKSEEKSGLRCNWVFSNILVHLQLLFRNKLEQFFEAENVRDLAKAKMVMMHLEGRAFEWCHFFAQLHSGLQQLTWEVYAQALQVRVGSSRYLDPMTELVALKQIGTVPKKSASIEGKLYFPKPLLPVTKGHH</sequence>
<comment type="caution">
    <text evidence="1">The sequence shown here is derived from an EMBL/GenBank/DDBJ whole genome shotgun (WGS) entry which is preliminary data.</text>
</comment>
<evidence type="ECO:0000313" key="1">
    <source>
        <dbReference type="EMBL" id="KAK5845725.1"/>
    </source>
</evidence>
<keyword evidence="2" id="KW-1185">Reference proteome</keyword>
<reference evidence="1 2" key="1">
    <citation type="submission" date="2023-03" db="EMBL/GenBank/DDBJ databases">
        <title>WGS of Gossypium arboreum.</title>
        <authorList>
            <person name="Yu D."/>
        </authorList>
    </citation>
    <scope>NUCLEOTIDE SEQUENCE [LARGE SCALE GENOMIC DNA]</scope>
    <source>
        <tissue evidence="1">Leaf</tissue>
    </source>
</reference>
<accession>A0ABR0R299</accession>
<protein>
    <recommendedName>
        <fullName evidence="3">Retrotransposon gag domain-containing protein</fullName>
    </recommendedName>
</protein>
<dbReference type="EMBL" id="JARKNE010000001">
    <property type="protein sequence ID" value="KAK5845725.1"/>
    <property type="molecule type" value="Genomic_DNA"/>
</dbReference>
<dbReference type="Proteomes" id="UP001358586">
    <property type="component" value="Chromosome 1"/>
</dbReference>
<gene>
    <name evidence="1" type="ORF">PVK06_001935</name>
</gene>
<proteinExistence type="predicted"/>
<name>A0ABR0R299_GOSAR</name>
<evidence type="ECO:0008006" key="3">
    <source>
        <dbReference type="Google" id="ProtNLM"/>
    </source>
</evidence>
<evidence type="ECO:0000313" key="2">
    <source>
        <dbReference type="Proteomes" id="UP001358586"/>
    </source>
</evidence>